<proteinExistence type="inferred from homology"/>
<evidence type="ECO:0000256" key="10">
    <source>
        <dbReference type="SAM" id="Phobius"/>
    </source>
</evidence>
<feature type="transmembrane region" description="Helical" evidence="10">
    <location>
        <begin position="444"/>
        <end position="464"/>
    </location>
</feature>
<keyword evidence="5" id="KW-0297">G-protein coupled receptor</keyword>
<feature type="compositionally biased region" description="Polar residues" evidence="9">
    <location>
        <begin position="46"/>
        <end position="67"/>
    </location>
</feature>
<feature type="transmembrane region" description="Helical" evidence="10">
    <location>
        <begin position="358"/>
        <end position="380"/>
    </location>
</feature>
<keyword evidence="3 10" id="KW-0812">Transmembrane</keyword>
<sequence>MPLNTRQDMNTKFSNEHEHTRNGTVFTQQKDQLDRVPEYHDELSSDIRNNSHQTNTNKNTSVTPESNSENRKNSAQGILKPLIEEDVQLNRSLAEAWNYTEQFLNSGDLNIGQKAIHLTKNYVTRRRVWISYMQLFSSNNKNLSDVLLSDGTSLQARISESNELESALSKLQNIHRLATVVKVEEKNIRTYFDTHNYSASLSSVLETEAYLNDWEVAVHDMKDISVHFSLNNYFTFPLNNSFHVVSERKVYLETMNESIHKDYVSAIKKQELKMIFQYYVYPTVYLVILVLGVVGNGVLIFVFAKHKKIRTTPNIMIFNLALVDVVNLFINSPLYYISKYHSQWMYLGGYGCRVFATFRFLNHTIIELSIVALSVQRYCAVASTMRKARTRQRLSARARTLTFILTVWLIALVFSLPPSIVFEYPNGVCFPLVKSQIVVKVLDIFYFVFFCFVLPISMAVFSVMTARKLRQSVLNIPGELRYKTQEITRYRSAKVVTALAITYAISHIPRSIWFFLVSFYHLDRHEMKFMCIDEVTNYLILSNSCLNPFALYIASRNFRRLFNRHLFCIQENNQQARPQHRQVTASNSSTRLIFFIDSDTEDMTSSKDSFHRLNIPKKQSEVVSVNPSV</sequence>
<dbReference type="GO" id="GO:0004930">
    <property type="term" value="F:G protein-coupled receptor activity"/>
    <property type="evidence" value="ECO:0007669"/>
    <property type="project" value="UniProtKB-KW"/>
</dbReference>
<dbReference type="PANTHER" id="PTHR45695:SF9">
    <property type="entry name" value="LEUCOKININ RECEPTOR"/>
    <property type="match status" value="1"/>
</dbReference>
<protein>
    <submittedName>
        <fullName evidence="12">Neuromedin-B receptor</fullName>
    </submittedName>
</protein>
<feature type="compositionally biased region" description="Polar residues" evidence="9">
    <location>
        <begin position="1"/>
        <end position="13"/>
    </location>
</feature>
<keyword evidence="13" id="KW-1185">Reference proteome</keyword>
<reference evidence="12 13" key="1">
    <citation type="journal article" date="2014" name="Nat. Commun.">
        <title>Molecular traces of alternative social organization in a termite genome.</title>
        <authorList>
            <person name="Terrapon N."/>
            <person name="Li C."/>
            <person name="Robertson H.M."/>
            <person name="Ji L."/>
            <person name="Meng X."/>
            <person name="Booth W."/>
            <person name="Chen Z."/>
            <person name="Childers C.P."/>
            <person name="Glastad K.M."/>
            <person name="Gokhale K."/>
            <person name="Gowin J."/>
            <person name="Gronenberg W."/>
            <person name="Hermansen R.A."/>
            <person name="Hu H."/>
            <person name="Hunt B.G."/>
            <person name="Huylmans A.K."/>
            <person name="Khalil S.M."/>
            <person name="Mitchell R.D."/>
            <person name="Munoz-Torres M.C."/>
            <person name="Mustard J.A."/>
            <person name="Pan H."/>
            <person name="Reese J.T."/>
            <person name="Scharf M.E."/>
            <person name="Sun F."/>
            <person name="Vogel H."/>
            <person name="Xiao J."/>
            <person name="Yang W."/>
            <person name="Yang Z."/>
            <person name="Yang Z."/>
            <person name="Zhou J."/>
            <person name="Zhu J."/>
            <person name="Brent C.S."/>
            <person name="Elsik C.G."/>
            <person name="Goodisman M.A."/>
            <person name="Liberles D.A."/>
            <person name="Roe R.M."/>
            <person name="Vargo E.L."/>
            <person name="Vilcinskas A."/>
            <person name="Wang J."/>
            <person name="Bornberg-Bauer E."/>
            <person name="Korb J."/>
            <person name="Zhang G."/>
            <person name="Liebig J."/>
        </authorList>
    </citation>
    <scope>NUCLEOTIDE SEQUENCE [LARGE SCALE GENOMIC DNA]</scope>
    <source>
        <tissue evidence="12">Whole organism</tissue>
    </source>
</reference>
<dbReference type="GO" id="GO:0005886">
    <property type="term" value="C:plasma membrane"/>
    <property type="evidence" value="ECO:0007669"/>
    <property type="project" value="TreeGrafter"/>
</dbReference>
<dbReference type="PROSITE" id="PS50262">
    <property type="entry name" value="G_PROTEIN_RECEP_F1_2"/>
    <property type="match status" value="1"/>
</dbReference>
<evidence type="ECO:0000256" key="2">
    <source>
        <dbReference type="ARBA" id="ARBA00010663"/>
    </source>
</evidence>
<dbReference type="SMART" id="SM01381">
    <property type="entry name" value="7TM_GPCR_Srsx"/>
    <property type="match status" value="1"/>
</dbReference>
<feature type="region of interest" description="Disordered" evidence="9">
    <location>
        <begin position="1"/>
        <end position="74"/>
    </location>
</feature>
<evidence type="ECO:0000313" key="12">
    <source>
        <dbReference type="EMBL" id="KDR23693.1"/>
    </source>
</evidence>
<evidence type="ECO:0000256" key="7">
    <source>
        <dbReference type="ARBA" id="ARBA00023170"/>
    </source>
</evidence>
<comment type="similarity">
    <text evidence="2">Belongs to the G-protein coupled receptor 1 family.</text>
</comment>
<dbReference type="InParanoid" id="A0A067RL22"/>
<dbReference type="STRING" id="136037.A0A067RL22"/>
<keyword evidence="7 12" id="KW-0675">Receptor</keyword>
<keyword evidence="8" id="KW-0807">Transducer</keyword>
<name>A0A067RL22_ZOONE</name>
<dbReference type="PANTHER" id="PTHR45695">
    <property type="entry name" value="LEUCOKININ RECEPTOR-RELATED"/>
    <property type="match status" value="1"/>
</dbReference>
<evidence type="ECO:0000256" key="8">
    <source>
        <dbReference type="ARBA" id="ARBA00023224"/>
    </source>
</evidence>
<feature type="transmembrane region" description="Helical" evidence="10">
    <location>
        <begin position="316"/>
        <end position="338"/>
    </location>
</feature>
<dbReference type="InterPro" id="IPR017452">
    <property type="entry name" value="GPCR_Rhodpsn_7TM"/>
</dbReference>
<evidence type="ECO:0000259" key="11">
    <source>
        <dbReference type="PROSITE" id="PS50262"/>
    </source>
</evidence>
<keyword evidence="4 10" id="KW-1133">Transmembrane helix</keyword>
<dbReference type="InterPro" id="IPR000276">
    <property type="entry name" value="GPCR_Rhodpsn"/>
</dbReference>
<evidence type="ECO:0000256" key="6">
    <source>
        <dbReference type="ARBA" id="ARBA00023136"/>
    </source>
</evidence>
<accession>A0A067RL22</accession>
<feature type="transmembrane region" description="Helical" evidence="10">
    <location>
        <begin position="535"/>
        <end position="554"/>
    </location>
</feature>
<evidence type="ECO:0000313" key="13">
    <source>
        <dbReference type="Proteomes" id="UP000027135"/>
    </source>
</evidence>
<dbReference type="SUPFAM" id="SSF81321">
    <property type="entry name" value="Family A G protein-coupled receptor-like"/>
    <property type="match status" value="1"/>
</dbReference>
<evidence type="ECO:0000256" key="9">
    <source>
        <dbReference type="SAM" id="MobiDB-lite"/>
    </source>
</evidence>
<dbReference type="Gene3D" id="1.20.1070.10">
    <property type="entry name" value="Rhodopsin 7-helix transmembrane proteins"/>
    <property type="match status" value="1"/>
</dbReference>
<dbReference type="EMBL" id="KK852451">
    <property type="protein sequence ID" value="KDR23693.1"/>
    <property type="molecule type" value="Genomic_DNA"/>
</dbReference>
<gene>
    <name evidence="12" type="ORF">L798_11169</name>
</gene>
<feature type="transmembrane region" description="Helical" evidence="10">
    <location>
        <begin position="495"/>
        <end position="515"/>
    </location>
</feature>
<dbReference type="Proteomes" id="UP000027135">
    <property type="component" value="Unassembled WGS sequence"/>
</dbReference>
<dbReference type="PRINTS" id="PR00237">
    <property type="entry name" value="GPCRRHODOPSN"/>
</dbReference>
<feature type="transmembrane region" description="Helical" evidence="10">
    <location>
        <begin position="278"/>
        <end position="304"/>
    </location>
</feature>
<comment type="subcellular location">
    <subcellularLocation>
        <location evidence="1">Membrane</location>
        <topology evidence="1">Multi-pass membrane protein</topology>
    </subcellularLocation>
</comment>
<feature type="transmembrane region" description="Helical" evidence="10">
    <location>
        <begin position="401"/>
        <end position="424"/>
    </location>
</feature>
<dbReference type="eggNOG" id="KOG3656">
    <property type="taxonomic scope" value="Eukaryota"/>
</dbReference>
<evidence type="ECO:0000256" key="5">
    <source>
        <dbReference type="ARBA" id="ARBA00023040"/>
    </source>
</evidence>
<keyword evidence="6 10" id="KW-0472">Membrane</keyword>
<evidence type="ECO:0000256" key="3">
    <source>
        <dbReference type="ARBA" id="ARBA00022692"/>
    </source>
</evidence>
<dbReference type="AlphaFoldDB" id="A0A067RL22"/>
<evidence type="ECO:0000256" key="1">
    <source>
        <dbReference type="ARBA" id="ARBA00004141"/>
    </source>
</evidence>
<organism evidence="12 13">
    <name type="scientific">Zootermopsis nevadensis</name>
    <name type="common">Dampwood termite</name>
    <dbReference type="NCBI Taxonomy" id="136037"/>
    <lineage>
        <taxon>Eukaryota</taxon>
        <taxon>Metazoa</taxon>
        <taxon>Ecdysozoa</taxon>
        <taxon>Arthropoda</taxon>
        <taxon>Hexapoda</taxon>
        <taxon>Insecta</taxon>
        <taxon>Pterygota</taxon>
        <taxon>Neoptera</taxon>
        <taxon>Polyneoptera</taxon>
        <taxon>Dictyoptera</taxon>
        <taxon>Blattodea</taxon>
        <taxon>Blattoidea</taxon>
        <taxon>Termitoidae</taxon>
        <taxon>Termopsidae</taxon>
        <taxon>Zootermopsis</taxon>
    </lineage>
</organism>
<evidence type="ECO:0000256" key="4">
    <source>
        <dbReference type="ARBA" id="ARBA00022989"/>
    </source>
</evidence>
<feature type="domain" description="G-protein coupled receptors family 1 profile" evidence="11">
    <location>
        <begin position="295"/>
        <end position="551"/>
    </location>
</feature>
<feature type="compositionally biased region" description="Basic and acidic residues" evidence="9">
    <location>
        <begin position="31"/>
        <end position="45"/>
    </location>
</feature>
<dbReference type="Pfam" id="PF00001">
    <property type="entry name" value="7tm_1"/>
    <property type="match status" value="1"/>
</dbReference>